<dbReference type="InterPro" id="IPR050344">
    <property type="entry name" value="Peptidase_M1_aminopeptidases"/>
</dbReference>
<feature type="domain" description="Aminopeptidase N-like N-terminal" evidence="14">
    <location>
        <begin position="68"/>
        <end position="251"/>
    </location>
</feature>
<gene>
    <name evidence="15" type="ORF">EDS130_LOCUS17988</name>
</gene>
<organism evidence="15 16">
    <name type="scientific">Adineta ricciae</name>
    <name type="common">Rotifer</name>
    <dbReference type="NCBI Taxonomy" id="249248"/>
    <lineage>
        <taxon>Eukaryota</taxon>
        <taxon>Metazoa</taxon>
        <taxon>Spiralia</taxon>
        <taxon>Gnathifera</taxon>
        <taxon>Rotifera</taxon>
        <taxon>Eurotatoria</taxon>
        <taxon>Bdelloidea</taxon>
        <taxon>Adinetida</taxon>
        <taxon>Adinetidae</taxon>
        <taxon>Adineta</taxon>
    </lineage>
</organism>
<evidence type="ECO:0000259" key="14">
    <source>
        <dbReference type="Pfam" id="PF17900"/>
    </source>
</evidence>
<accession>A0A814LBF0</accession>
<evidence type="ECO:0000256" key="9">
    <source>
        <dbReference type="PIRSR" id="PIRSR634016-3"/>
    </source>
</evidence>
<evidence type="ECO:0000256" key="11">
    <source>
        <dbReference type="SAM" id="SignalP"/>
    </source>
</evidence>
<comment type="caution">
    <text evidence="15">The sequence shown here is derived from an EMBL/GenBank/DDBJ whole genome shotgun (WGS) entry which is preliminary data.</text>
</comment>
<dbReference type="SUPFAM" id="SSF63737">
    <property type="entry name" value="Leukotriene A4 hydrolase N-terminal domain"/>
    <property type="match status" value="1"/>
</dbReference>
<dbReference type="PANTHER" id="PTHR11533">
    <property type="entry name" value="PROTEASE M1 ZINC METALLOPROTEASE"/>
    <property type="match status" value="1"/>
</dbReference>
<feature type="domain" description="Peptidase M1 membrane alanine aminopeptidase" evidence="12">
    <location>
        <begin position="290"/>
        <end position="495"/>
    </location>
</feature>
<dbReference type="PANTHER" id="PTHR11533:SF299">
    <property type="entry name" value="AMINOPEPTIDASE"/>
    <property type="match status" value="1"/>
</dbReference>
<evidence type="ECO:0000256" key="2">
    <source>
        <dbReference type="ARBA" id="ARBA00022438"/>
    </source>
</evidence>
<dbReference type="GO" id="GO:0005737">
    <property type="term" value="C:cytoplasm"/>
    <property type="evidence" value="ECO:0007669"/>
    <property type="project" value="TreeGrafter"/>
</dbReference>
<evidence type="ECO:0008006" key="17">
    <source>
        <dbReference type="Google" id="ProtNLM"/>
    </source>
</evidence>
<evidence type="ECO:0000256" key="6">
    <source>
        <dbReference type="ARBA" id="ARBA00022833"/>
    </source>
</evidence>
<keyword evidence="2" id="KW-0031">Aminopeptidase</keyword>
<dbReference type="InterPro" id="IPR034016">
    <property type="entry name" value="M1_APN-typ"/>
</dbReference>
<name>A0A814LBF0_ADIRI</name>
<dbReference type="Pfam" id="PF01433">
    <property type="entry name" value="Peptidase_M1"/>
    <property type="match status" value="1"/>
</dbReference>
<feature type="chain" id="PRO_5032388742" description="Aminopeptidase" evidence="11">
    <location>
        <begin position="19"/>
        <end position="1058"/>
    </location>
</feature>
<evidence type="ECO:0000256" key="5">
    <source>
        <dbReference type="ARBA" id="ARBA00022801"/>
    </source>
</evidence>
<evidence type="ECO:0000256" key="7">
    <source>
        <dbReference type="ARBA" id="ARBA00023049"/>
    </source>
</evidence>
<dbReference type="GO" id="GO:0043171">
    <property type="term" value="P:peptide catabolic process"/>
    <property type="evidence" value="ECO:0007669"/>
    <property type="project" value="TreeGrafter"/>
</dbReference>
<dbReference type="GO" id="GO:0005615">
    <property type="term" value="C:extracellular space"/>
    <property type="evidence" value="ECO:0007669"/>
    <property type="project" value="TreeGrafter"/>
</dbReference>
<dbReference type="InterPro" id="IPR045357">
    <property type="entry name" value="Aminopeptidase_N-like_N"/>
</dbReference>
<comment type="cofactor">
    <cofactor evidence="9">
        <name>Zn(2+)</name>
        <dbReference type="ChEBI" id="CHEBI:29105"/>
    </cofactor>
    <text evidence="9">Binds 1 zinc ion per subunit.</text>
</comment>
<dbReference type="InterPro" id="IPR024571">
    <property type="entry name" value="ERAP1-like_C_dom"/>
</dbReference>
<feature type="signal peptide" evidence="11">
    <location>
        <begin position="1"/>
        <end position="18"/>
    </location>
</feature>
<dbReference type="AlphaFoldDB" id="A0A814LBF0"/>
<dbReference type="InterPro" id="IPR027268">
    <property type="entry name" value="Peptidase_M4/M1_CTD_sf"/>
</dbReference>
<keyword evidence="4 9" id="KW-0479">Metal-binding</keyword>
<evidence type="ECO:0000256" key="10">
    <source>
        <dbReference type="PIRSR" id="PIRSR634016-4"/>
    </source>
</evidence>
<protein>
    <recommendedName>
        <fullName evidence="17">Aminopeptidase</fullName>
    </recommendedName>
</protein>
<dbReference type="InterPro" id="IPR014782">
    <property type="entry name" value="Peptidase_M1_dom"/>
</dbReference>
<keyword evidence="3" id="KW-0645">Protease</keyword>
<reference evidence="15" key="1">
    <citation type="submission" date="2021-02" db="EMBL/GenBank/DDBJ databases">
        <authorList>
            <person name="Nowell W R."/>
        </authorList>
    </citation>
    <scope>NUCLEOTIDE SEQUENCE</scope>
</reference>
<evidence type="ECO:0000256" key="8">
    <source>
        <dbReference type="PIRSR" id="PIRSR634016-1"/>
    </source>
</evidence>
<feature type="binding site" evidence="9">
    <location>
        <position position="362"/>
    </location>
    <ligand>
        <name>Zn(2+)</name>
        <dbReference type="ChEBI" id="CHEBI:29105"/>
        <note>catalytic</note>
    </ligand>
</feature>
<dbReference type="GO" id="GO:0070006">
    <property type="term" value="F:metalloaminopeptidase activity"/>
    <property type="evidence" value="ECO:0007669"/>
    <property type="project" value="TreeGrafter"/>
</dbReference>
<dbReference type="SUPFAM" id="SSF55486">
    <property type="entry name" value="Metalloproteases ('zincins'), catalytic domain"/>
    <property type="match status" value="1"/>
</dbReference>
<dbReference type="CDD" id="cd09601">
    <property type="entry name" value="M1_APN-Q_like"/>
    <property type="match status" value="1"/>
</dbReference>
<keyword evidence="6 9" id="KW-0862">Zinc</keyword>
<dbReference type="Pfam" id="PF11838">
    <property type="entry name" value="ERAP1_C"/>
    <property type="match status" value="1"/>
</dbReference>
<dbReference type="GO" id="GO:0006508">
    <property type="term" value="P:proteolysis"/>
    <property type="evidence" value="ECO:0007669"/>
    <property type="project" value="UniProtKB-KW"/>
</dbReference>
<dbReference type="Gene3D" id="1.25.50.20">
    <property type="match status" value="1"/>
</dbReference>
<evidence type="ECO:0000259" key="12">
    <source>
        <dbReference type="Pfam" id="PF01433"/>
    </source>
</evidence>
<evidence type="ECO:0000256" key="4">
    <source>
        <dbReference type="ARBA" id="ARBA00022723"/>
    </source>
</evidence>
<proteinExistence type="inferred from homology"/>
<keyword evidence="7" id="KW-0482">Metalloprotease</keyword>
<comment type="similarity">
    <text evidence="1">Belongs to the peptidase M1 family.</text>
</comment>
<evidence type="ECO:0000313" key="16">
    <source>
        <dbReference type="Proteomes" id="UP000663852"/>
    </source>
</evidence>
<dbReference type="Pfam" id="PF17900">
    <property type="entry name" value="Peptidase_M1_N"/>
    <property type="match status" value="1"/>
</dbReference>
<dbReference type="EMBL" id="CAJNOJ010000082">
    <property type="protein sequence ID" value="CAF1062416.1"/>
    <property type="molecule type" value="Genomic_DNA"/>
</dbReference>
<dbReference type="InterPro" id="IPR042097">
    <property type="entry name" value="Aminopeptidase_N-like_N_sf"/>
</dbReference>
<feature type="binding site" evidence="9">
    <location>
        <position position="366"/>
    </location>
    <ligand>
        <name>Zn(2+)</name>
        <dbReference type="ChEBI" id="CHEBI:29105"/>
        <note>catalytic</note>
    </ligand>
</feature>
<evidence type="ECO:0000313" key="15">
    <source>
        <dbReference type="EMBL" id="CAF1062416.1"/>
    </source>
</evidence>
<keyword evidence="11" id="KW-0732">Signal</keyword>
<dbReference type="FunFam" id="1.10.390.10:FF:000006">
    <property type="entry name" value="Puromycin-sensitive aminopeptidase"/>
    <property type="match status" value="1"/>
</dbReference>
<dbReference type="Proteomes" id="UP000663852">
    <property type="component" value="Unassembled WGS sequence"/>
</dbReference>
<evidence type="ECO:0000256" key="1">
    <source>
        <dbReference type="ARBA" id="ARBA00010136"/>
    </source>
</evidence>
<feature type="active site" description="Proton acceptor" evidence="8">
    <location>
        <position position="363"/>
    </location>
</feature>
<evidence type="ECO:0000259" key="13">
    <source>
        <dbReference type="Pfam" id="PF11838"/>
    </source>
</evidence>
<dbReference type="Gene3D" id="2.60.40.1910">
    <property type="match status" value="1"/>
</dbReference>
<dbReference type="PRINTS" id="PR00756">
    <property type="entry name" value="ALADIPTASE"/>
</dbReference>
<dbReference type="GO" id="GO:0016020">
    <property type="term" value="C:membrane"/>
    <property type="evidence" value="ECO:0007669"/>
    <property type="project" value="TreeGrafter"/>
</dbReference>
<dbReference type="GO" id="GO:0008270">
    <property type="term" value="F:zinc ion binding"/>
    <property type="evidence" value="ECO:0007669"/>
    <property type="project" value="InterPro"/>
</dbReference>
<keyword evidence="5" id="KW-0378">Hydrolase</keyword>
<sequence>MALITLIVIFYYLSLINAHFLPEPTEFHTIFEQTSITTAAAPTTKVDPSKCIDDECNARLAAKIEVHSYELEYIYNNTNQTVIQGEVTIHFTLKEPIQQLIYHGKRFIELEEPVLYEDGVNRLVSMRVYSPNDFISLRLMTTNSSFNPNRYTLKQRFRVSLVDGNIGFYQSVYKDSNGTAGKLLASKFQPTDARKAFPCFDEPQLKAIFKITIVHPLDTIAIANFPSIEESLEGDLRRTRFADTFRMSTYLAAWAVLPNTYGKLASTHNEPEIIVWARPEPTEKGHTDLALEIAINSVSYFTDYFNTSEPVTSKIDLLAVPDFASGAMENWGLISFREDRIIFDEKSASILQKQQLGETMAHEIAHFWFGNYVTCKWWDDLWLNEAMATWLSYKPFTTKYLDWNMELQALTEEVIPVMWDDAKPSSHAIIVRNVTSPADITSIFDSITYSKGASVLRMLEKIVGSDTFRDGLRDYLYSNAWDVGDPTVFYNKLFTNISGEEFMKNWLEEANFPILNVHLRANDSGTYVTFNQSRFIISNALDSSNLTSDYRWKINIQCVLGGNSSDVVIANGTINFLLETEEENIYLPEQFYTWIKCNRDFQGFYVTNYSSDASIPSNWQHLSDILESHPTFFSDEDKVNLIQDTFLLAYRGLVDYIEPLRIIQSLVKIDSKQFVIWRTFQWHLEVLTDLVEFLPNLWPKFKEFAIKQIFLSRSTIDDILETNSTDDHNTRLIKGIRFAFLCRMDHKDAIKRASELFRSIPVEYFNGGQVDTNISADFLSTIYICHISNYDNASDWEMMYNYYKIAVSPQEQTRALIAISSTENRDRLNRLLEDGIKGEPHTIKRQDFFSMITYMSRNPVGRDVVWTFYKENYQRLVDVYTLESRRLGTAIGTISHSFEKQLYLDEMNEFFILHPNAGAGTYPRKQAIDQVNMNIEWIKSREENMIKAFDLLSQDDPNISSVLPTGKGNNKPEFSTPSSENIRLISMENSDKVQLILRVFIFDNLTDYARTYIINHTIYSRNAPSNSISIFDSMENTAIHSLYCMNVECGARILFEEV</sequence>
<dbReference type="OrthoDB" id="510539at2759"/>
<feature type="domain" description="ERAP1-like C-terminal" evidence="13">
    <location>
        <begin position="594"/>
        <end position="931"/>
    </location>
</feature>
<dbReference type="GO" id="GO:0042277">
    <property type="term" value="F:peptide binding"/>
    <property type="evidence" value="ECO:0007669"/>
    <property type="project" value="TreeGrafter"/>
</dbReference>
<evidence type="ECO:0000256" key="3">
    <source>
        <dbReference type="ARBA" id="ARBA00022670"/>
    </source>
</evidence>
<feature type="site" description="Transition state stabilizer" evidence="10">
    <location>
        <position position="449"/>
    </location>
</feature>
<dbReference type="Gene3D" id="1.10.390.10">
    <property type="entry name" value="Neutral Protease Domain 2"/>
    <property type="match status" value="1"/>
</dbReference>
<dbReference type="Gene3D" id="2.60.40.1730">
    <property type="entry name" value="tricorn interacting facor f3 domain"/>
    <property type="match status" value="1"/>
</dbReference>
<feature type="binding site" evidence="9">
    <location>
        <position position="385"/>
    </location>
    <ligand>
        <name>Zn(2+)</name>
        <dbReference type="ChEBI" id="CHEBI:29105"/>
        <note>catalytic</note>
    </ligand>
</feature>
<dbReference type="InterPro" id="IPR001930">
    <property type="entry name" value="Peptidase_M1"/>
</dbReference>